<sequence>MSGTLDLPPKGFFTPPRQKIPSPTTPGTSYSPAEKLKIRTPDLLKQAKDAQALEEVPKKGGKSRRRKGSKKARKTRRRKSRK</sequence>
<name>A0A6C0DQG2_9ZZZZ</name>
<dbReference type="EMBL" id="MN739658">
    <property type="protein sequence ID" value="QHT18562.1"/>
    <property type="molecule type" value="Genomic_DNA"/>
</dbReference>
<feature type="compositionally biased region" description="Basic residues" evidence="1">
    <location>
        <begin position="59"/>
        <end position="82"/>
    </location>
</feature>
<feature type="region of interest" description="Disordered" evidence="1">
    <location>
        <begin position="1"/>
        <end position="82"/>
    </location>
</feature>
<reference evidence="2" key="1">
    <citation type="journal article" date="2020" name="Nature">
        <title>Giant virus diversity and host interactions through global metagenomics.</title>
        <authorList>
            <person name="Schulz F."/>
            <person name="Roux S."/>
            <person name="Paez-Espino D."/>
            <person name="Jungbluth S."/>
            <person name="Walsh D.A."/>
            <person name="Denef V.J."/>
            <person name="McMahon K.D."/>
            <person name="Konstantinidis K.T."/>
            <person name="Eloe-Fadrosh E.A."/>
            <person name="Kyrpides N.C."/>
            <person name="Woyke T."/>
        </authorList>
    </citation>
    <scope>NUCLEOTIDE SEQUENCE</scope>
    <source>
        <strain evidence="2">GVMAG-M-3300023174-47</strain>
    </source>
</reference>
<evidence type="ECO:0000313" key="2">
    <source>
        <dbReference type="EMBL" id="QHT18562.1"/>
    </source>
</evidence>
<accession>A0A6C0DQG2</accession>
<proteinExistence type="predicted"/>
<dbReference type="AlphaFoldDB" id="A0A6C0DQG2"/>
<feature type="compositionally biased region" description="Low complexity" evidence="1">
    <location>
        <begin position="21"/>
        <end position="32"/>
    </location>
</feature>
<protein>
    <submittedName>
        <fullName evidence="2">Uncharacterized protein</fullName>
    </submittedName>
</protein>
<feature type="compositionally biased region" description="Basic and acidic residues" evidence="1">
    <location>
        <begin position="34"/>
        <end position="48"/>
    </location>
</feature>
<organism evidence="2">
    <name type="scientific">viral metagenome</name>
    <dbReference type="NCBI Taxonomy" id="1070528"/>
    <lineage>
        <taxon>unclassified sequences</taxon>
        <taxon>metagenomes</taxon>
        <taxon>organismal metagenomes</taxon>
    </lineage>
</organism>
<evidence type="ECO:0000256" key="1">
    <source>
        <dbReference type="SAM" id="MobiDB-lite"/>
    </source>
</evidence>